<dbReference type="FunFam" id="1.10.630.10:FF:000016">
    <property type="entry name" value="Cytochrome P450 78A5"/>
    <property type="match status" value="2"/>
</dbReference>
<evidence type="ECO:0000313" key="11">
    <source>
        <dbReference type="Proteomes" id="UP000775213"/>
    </source>
</evidence>
<sequence>MDSSSNVFTLISPTLPPALAASIIIIAALFFSPGGLAWALSRKRSTIPGPTGILLALSGSAAHVSLAALARSFHAIRLMAFSVGLTRFIVSSNPETAKEILSSSAFADRPIKESAYELLFHRAMGFAPFGEYWRNLRRISSTYLFSPKRVSSFEKQRSEIGEGMVCEIKRMMERNGVVEVKRMLHFGSLNNVMLSVFGKKYDFGTAEGLELESLVKEGYELLGVFNWGDHFPLLGWLDLQGVRRRCRALAARVNVFVGKIIDEHRRKNHGVRIDEVEGGDFVDLLLGLEEKERLSDSDMVAVLWEMIFRGTDTVAILLEWTLARMVLHPDMQAKAQAEIDSIIGSSRPVSDSDIQHLPYLQSIVKETLRMHPPGPLLSWARLAIHDVNVGDHLIPAGTTAMVNMWAITHDETIWSEPNKFNPDRFIDEDVNILGSDLRLAPFGSGRRVCPGKTMALATAHLWLAQLLKSFKWVPSENGVDLSGNLKIILWSVRLFPALAASIIIIAALFFSPGGLAWALSRKRSTIPGPTGILLALSGSAAHVSLAALARSFHAIRLMAFSVGLTRFIVSSNPETAKEILSSSAFADRPIKESAYELLFHRAMGFAPFGEYWRNLRRISSTYLFSPKRVSSFEKQRSEIGEGMVCEIKRMMERNGVVEVKRMLHFGSLNNVMLSVFGKKYDFGTAEGLELESLVKEGYELLGVFNWGDHFPLLGWLDLQGVRRRCRALAARVNVFVGKIIDEHRRKNHGVRIDEVEGGDFVDLLLGLEEKERLSDSDMVAVLWEMIFRGTDTVAILLEWTMARMVLHPDMQAKAQAEIDSVIGSSRPVSDSDIQHLPYLQSIVKETLRMHPPGPLLSWARLAIHDVNVGDHLIPAGTTAMVNMWAITHDETIWSEPNKFNPDRFIDEDVNILGSDLRLAPFGSGRRVCPGKTMALATAHLWLAQLLKSFKWVPSENGVDLSGNLKMSLEMKNPLVCAAIPSLWVVRVQCPLLCSFKVLMFCGGVLKFDFVMKDFICPRINFEFNLKDKLAWIEVSESIDEPTQAWEGYTESTRLVEGIRIQTPFADWTIEFLMITKSYCLPIISPNIYIRKFVSVCTNIFFKKNILQTAKYFKTD</sequence>
<dbReference type="PROSITE" id="PS00086">
    <property type="entry name" value="CYTOCHROME_P450"/>
    <property type="match status" value="2"/>
</dbReference>
<feature type="binding site" description="axial binding residue" evidence="8">
    <location>
        <position position="928"/>
    </location>
    <ligand>
        <name>heme</name>
        <dbReference type="ChEBI" id="CHEBI:30413"/>
    </ligand>
    <ligandPart>
        <name>Fe</name>
        <dbReference type="ChEBI" id="CHEBI:18248"/>
    </ligandPart>
</feature>
<evidence type="ECO:0008006" key="12">
    <source>
        <dbReference type="Google" id="ProtNLM"/>
    </source>
</evidence>
<proteinExistence type="inferred from homology"/>
<dbReference type="GO" id="GO:0016705">
    <property type="term" value="F:oxidoreductase activity, acting on paired donors, with incorporation or reduction of molecular oxygen"/>
    <property type="evidence" value="ECO:0007669"/>
    <property type="project" value="InterPro"/>
</dbReference>
<dbReference type="InterPro" id="IPR051996">
    <property type="entry name" value="Cytochrome_P450_78A"/>
</dbReference>
<dbReference type="PRINTS" id="PR00385">
    <property type="entry name" value="P450"/>
</dbReference>
<protein>
    <recommendedName>
        <fullName evidence="12">Cytochrome P450</fullName>
    </recommendedName>
</protein>
<dbReference type="PRINTS" id="PR00463">
    <property type="entry name" value="EP450I"/>
</dbReference>
<keyword evidence="11" id="KW-1185">Reference proteome</keyword>
<dbReference type="GO" id="GO:0004497">
    <property type="term" value="F:monooxygenase activity"/>
    <property type="evidence" value="ECO:0007669"/>
    <property type="project" value="UniProtKB-KW"/>
</dbReference>
<dbReference type="SUPFAM" id="SSF48264">
    <property type="entry name" value="Cytochrome P450"/>
    <property type="match status" value="2"/>
</dbReference>
<keyword evidence="7" id="KW-0503">Monooxygenase</keyword>
<evidence type="ECO:0000256" key="4">
    <source>
        <dbReference type="ARBA" id="ARBA00022723"/>
    </source>
</evidence>
<evidence type="ECO:0000256" key="8">
    <source>
        <dbReference type="PIRSR" id="PIRSR602401-1"/>
    </source>
</evidence>
<feature type="transmembrane region" description="Helical" evidence="9">
    <location>
        <begin position="531"/>
        <end position="549"/>
    </location>
</feature>
<keyword evidence="9" id="KW-1133">Transmembrane helix</keyword>
<dbReference type="InterPro" id="IPR036396">
    <property type="entry name" value="Cyt_P450_sf"/>
</dbReference>
<keyword evidence="4 8" id="KW-0479">Metal-binding</keyword>
<evidence type="ECO:0000256" key="2">
    <source>
        <dbReference type="ARBA" id="ARBA00010617"/>
    </source>
</evidence>
<evidence type="ECO:0000313" key="10">
    <source>
        <dbReference type="EMBL" id="KAH0468903.1"/>
    </source>
</evidence>
<dbReference type="Proteomes" id="UP000775213">
    <property type="component" value="Unassembled WGS sequence"/>
</dbReference>
<keyword evidence="9" id="KW-0812">Transmembrane</keyword>
<dbReference type="PANTHER" id="PTHR47946">
    <property type="entry name" value="CYTOCHROME P450 78A7-RELATED"/>
    <property type="match status" value="1"/>
</dbReference>
<accession>A0AAV7HN35</accession>
<evidence type="ECO:0000256" key="9">
    <source>
        <dbReference type="SAM" id="Phobius"/>
    </source>
</evidence>
<dbReference type="AlphaFoldDB" id="A0AAV7HN35"/>
<comment type="similarity">
    <text evidence="2">Belongs to the cytochrome P450 family.</text>
</comment>
<evidence type="ECO:0000256" key="5">
    <source>
        <dbReference type="ARBA" id="ARBA00023002"/>
    </source>
</evidence>
<dbReference type="CDD" id="cd11076">
    <property type="entry name" value="CYP78"/>
    <property type="match status" value="2"/>
</dbReference>
<comment type="cofactor">
    <cofactor evidence="1 8">
        <name>heme</name>
        <dbReference type="ChEBI" id="CHEBI:30413"/>
    </cofactor>
</comment>
<dbReference type="Pfam" id="PF00067">
    <property type="entry name" value="p450"/>
    <property type="match status" value="2"/>
</dbReference>
<dbReference type="InterPro" id="IPR017972">
    <property type="entry name" value="Cyt_P450_CS"/>
</dbReference>
<name>A0AAV7HN35_DENCH</name>
<gene>
    <name evidence="10" type="ORF">IEQ34_002135</name>
</gene>
<organism evidence="10 11">
    <name type="scientific">Dendrobium chrysotoxum</name>
    <name type="common">Orchid</name>
    <dbReference type="NCBI Taxonomy" id="161865"/>
    <lineage>
        <taxon>Eukaryota</taxon>
        <taxon>Viridiplantae</taxon>
        <taxon>Streptophyta</taxon>
        <taxon>Embryophyta</taxon>
        <taxon>Tracheophyta</taxon>
        <taxon>Spermatophyta</taxon>
        <taxon>Magnoliopsida</taxon>
        <taxon>Liliopsida</taxon>
        <taxon>Asparagales</taxon>
        <taxon>Orchidaceae</taxon>
        <taxon>Epidendroideae</taxon>
        <taxon>Malaxideae</taxon>
        <taxon>Dendrobiinae</taxon>
        <taxon>Dendrobium</taxon>
    </lineage>
</organism>
<evidence type="ECO:0000256" key="3">
    <source>
        <dbReference type="ARBA" id="ARBA00022617"/>
    </source>
</evidence>
<dbReference type="InterPro" id="IPR002401">
    <property type="entry name" value="Cyt_P450_E_grp-I"/>
</dbReference>
<evidence type="ECO:0000256" key="7">
    <source>
        <dbReference type="ARBA" id="ARBA00023033"/>
    </source>
</evidence>
<feature type="transmembrane region" description="Helical" evidence="9">
    <location>
        <begin position="52"/>
        <end position="70"/>
    </location>
</feature>
<reference evidence="10 11" key="1">
    <citation type="journal article" date="2021" name="Hortic Res">
        <title>Chromosome-scale assembly of the Dendrobium chrysotoxum genome enhances the understanding of orchid evolution.</title>
        <authorList>
            <person name="Zhang Y."/>
            <person name="Zhang G.Q."/>
            <person name="Zhang D."/>
            <person name="Liu X.D."/>
            <person name="Xu X.Y."/>
            <person name="Sun W.H."/>
            <person name="Yu X."/>
            <person name="Zhu X."/>
            <person name="Wang Z.W."/>
            <person name="Zhao X."/>
            <person name="Zhong W.Y."/>
            <person name="Chen H."/>
            <person name="Yin W.L."/>
            <person name="Huang T."/>
            <person name="Niu S.C."/>
            <person name="Liu Z.J."/>
        </authorList>
    </citation>
    <scope>NUCLEOTIDE SEQUENCE [LARGE SCALE GENOMIC DNA]</scope>
    <source>
        <strain evidence="10">Lindl</strain>
    </source>
</reference>
<keyword evidence="3 8" id="KW-0349">Heme</keyword>
<comment type="caution">
    <text evidence="10">The sequence shown here is derived from an EMBL/GenBank/DDBJ whole genome shotgun (WGS) entry which is preliminary data.</text>
</comment>
<evidence type="ECO:0000256" key="1">
    <source>
        <dbReference type="ARBA" id="ARBA00001971"/>
    </source>
</evidence>
<feature type="transmembrane region" description="Helical" evidence="9">
    <location>
        <begin position="494"/>
        <end position="519"/>
    </location>
</feature>
<feature type="transmembrane region" description="Helical" evidence="9">
    <location>
        <begin position="20"/>
        <end position="40"/>
    </location>
</feature>
<keyword evidence="5" id="KW-0560">Oxidoreductase</keyword>
<evidence type="ECO:0000256" key="6">
    <source>
        <dbReference type="ARBA" id="ARBA00023004"/>
    </source>
</evidence>
<dbReference type="GO" id="GO:0020037">
    <property type="term" value="F:heme binding"/>
    <property type="evidence" value="ECO:0007669"/>
    <property type="project" value="InterPro"/>
</dbReference>
<dbReference type="GO" id="GO:0005506">
    <property type="term" value="F:iron ion binding"/>
    <property type="evidence" value="ECO:0007669"/>
    <property type="project" value="InterPro"/>
</dbReference>
<keyword evidence="6 8" id="KW-0408">Iron</keyword>
<dbReference type="EMBL" id="JAGFBR010000003">
    <property type="protein sequence ID" value="KAH0468903.1"/>
    <property type="molecule type" value="Genomic_DNA"/>
</dbReference>
<keyword evidence="9" id="KW-0472">Membrane</keyword>
<dbReference type="InterPro" id="IPR001128">
    <property type="entry name" value="Cyt_P450"/>
</dbReference>
<dbReference type="Gene3D" id="1.10.630.10">
    <property type="entry name" value="Cytochrome P450"/>
    <property type="match status" value="2"/>
</dbReference>
<dbReference type="PANTHER" id="PTHR47946:SF14">
    <property type="entry name" value="CYTOCHROME P450 FAMILY PROTEIN"/>
    <property type="match status" value="1"/>
</dbReference>